<dbReference type="PANTHER" id="PTHR23222:SF0">
    <property type="entry name" value="PROHIBITIN 1"/>
    <property type="match status" value="1"/>
</dbReference>
<dbReference type="EMBL" id="JACHFJ010000002">
    <property type="protein sequence ID" value="MBB5372421.1"/>
    <property type="molecule type" value="Genomic_DNA"/>
</dbReference>
<comment type="subcellular location">
    <subcellularLocation>
        <location evidence="1">Membrane</location>
        <topology evidence="1">Single-pass membrane protein</topology>
    </subcellularLocation>
</comment>
<protein>
    <submittedName>
        <fullName evidence="3">Regulator of protease activity HflC (Stomatin/prohibitin superfamily)</fullName>
    </submittedName>
</protein>
<evidence type="ECO:0000313" key="4">
    <source>
        <dbReference type="Proteomes" id="UP000553706"/>
    </source>
</evidence>
<dbReference type="GO" id="GO:0016020">
    <property type="term" value="C:membrane"/>
    <property type="evidence" value="ECO:0007669"/>
    <property type="project" value="UniProtKB-SubCell"/>
</dbReference>
<evidence type="ECO:0000256" key="1">
    <source>
        <dbReference type="ARBA" id="ARBA00004167"/>
    </source>
</evidence>
<dbReference type="SMART" id="SM00244">
    <property type="entry name" value="PHB"/>
    <property type="match status" value="1"/>
</dbReference>
<evidence type="ECO:0000313" key="3">
    <source>
        <dbReference type="EMBL" id="MBB5372421.1"/>
    </source>
</evidence>
<feature type="domain" description="Band 7" evidence="2">
    <location>
        <begin position="36"/>
        <end position="199"/>
    </location>
</feature>
<dbReference type="Proteomes" id="UP000553706">
    <property type="component" value="Unassembled WGS sequence"/>
</dbReference>
<dbReference type="Pfam" id="PF01145">
    <property type="entry name" value="Band_7"/>
    <property type="match status" value="1"/>
</dbReference>
<name>A0A840VLG0_9PROT</name>
<keyword evidence="3" id="KW-0645">Protease</keyword>
<comment type="caution">
    <text evidence="3">The sequence shown here is derived from an EMBL/GenBank/DDBJ whole genome shotgun (WGS) entry which is preliminary data.</text>
</comment>
<accession>A0A840VLG0</accession>
<gene>
    <name evidence="3" type="ORF">HNP71_000659</name>
</gene>
<proteinExistence type="predicted"/>
<dbReference type="RefSeq" id="WP_183265448.1">
    <property type="nucleotide sequence ID" value="NZ_JACHFJ010000002.1"/>
</dbReference>
<dbReference type="PRINTS" id="PR00679">
    <property type="entry name" value="PROHIBITIN"/>
</dbReference>
<dbReference type="CDD" id="cd03401">
    <property type="entry name" value="SPFH_prohibitin"/>
    <property type="match status" value="1"/>
</dbReference>
<sequence length="301" mass="32099">MLPNVDRLSSGSSPSRKWIAPAIGVAVALFLLAELNPLAQISSGYAGVLTNFGSVQPTPLAPGLHVVIPFYQQAIPVSVQPQTVTSDETASTHDLQQVTTSIAVTFHVAPADAPDFYQNFRDFETLGQRIITPAVSNDVKAVTANYDAEELVTKRDAVDAQIKALVVASLAPYHLTVESVNVANFAFSEAYSQAIEQKQVAQQQALQAQYTLQQTQISAQQQVVQAKAQADAAVETAQGQAQALLLTAEAQAKANALIAQSLTPTLLQQKALDKWDGTLPHYLTAGAPLPFIGTTPQEQTK</sequence>
<keyword evidence="4" id="KW-1185">Reference proteome</keyword>
<dbReference type="PANTHER" id="PTHR23222">
    <property type="entry name" value="PROHIBITIN"/>
    <property type="match status" value="1"/>
</dbReference>
<dbReference type="InterPro" id="IPR001107">
    <property type="entry name" value="Band_7"/>
</dbReference>
<dbReference type="InterPro" id="IPR000163">
    <property type="entry name" value="Prohibitin"/>
</dbReference>
<reference evidence="3 4" key="1">
    <citation type="submission" date="2020-08" db="EMBL/GenBank/DDBJ databases">
        <title>Genomic Encyclopedia of Type Strains, Phase IV (KMG-IV): sequencing the most valuable type-strain genomes for metagenomic binning, comparative biology and taxonomic classification.</title>
        <authorList>
            <person name="Goeker M."/>
        </authorList>
    </citation>
    <scope>NUCLEOTIDE SEQUENCE [LARGE SCALE GENOMIC DNA]</scope>
    <source>
        <strain evidence="3 4">DSM 27026</strain>
    </source>
</reference>
<dbReference type="Gene3D" id="3.30.479.30">
    <property type="entry name" value="Band 7 domain"/>
    <property type="match status" value="1"/>
</dbReference>
<dbReference type="SUPFAM" id="SSF117892">
    <property type="entry name" value="Band 7/SPFH domain"/>
    <property type="match status" value="1"/>
</dbReference>
<evidence type="ECO:0000259" key="2">
    <source>
        <dbReference type="SMART" id="SM00244"/>
    </source>
</evidence>
<dbReference type="AlphaFoldDB" id="A0A840VLG0"/>
<dbReference type="GO" id="GO:0008233">
    <property type="term" value="F:peptidase activity"/>
    <property type="evidence" value="ECO:0007669"/>
    <property type="project" value="UniProtKB-KW"/>
</dbReference>
<dbReference type="InterPro" id="IPR036013">
    <property type="entry name" value="Band_7/SPFH_dom_sf"/>
</dbReference>
<keyword evidence="3" id="KW-0378">Hydrolase</keyword>
<dbReference type="GO" id="GO:0006508">
    <property type="term" value="P:proteolysis"/>
    <property type="evidence" value="ECO:0007669"/>
    <property type="project" value="UniProtKB-KW"/>
</dbReference>
<organism evidence="3 4">
    <name type="scientific">Acidocella aromatica</name>
    <dbReference type="NCBI Taxonomy" id="1303579"/>
    <lineage>
        <taxon>Bacteria</taxon>
        <taxon>Pseudomonadati</taxon>
        <taxon>Pseudomonadota</taxon>
        <taxon>Alphaproteobacteria</taxon>
        <taxon>Acetobacterales</taxon>
        <taxon>Acidocellaceae</taxon>
        <taxon>Acidocella</taxon>
    </lineage>
</organism>